<dbReference type="RefSeq" id="WP_238183510.1">
    <property type="nucleotide sequence ID" value="NZ_BPRB01000172.1"/>
</dbReference>
<evidence type="ECO:0000313" key="2">
    <source>
        <dbReference type="Proteomes" id="UP001055057"/>
    </source>
</evidence>
<accession>A0ABQ4U4C3</accession>
<dbReference type="Proteomes" id="UP001055057">
    <property type="component" value="Unassembled WGS sequence"/>
</dbReference>
<reference evidence="1" key="1">
    <citation type="journal article" date="2021" name="Front. Microbiol.">
        <title>Comprehensive Comparative Genomics and Phenotyping of Methylobacterium Species.</title>
        <authorList>
            <person name="Alessa O."/>
            <person name="Ogura Y."/>
            <person name="Fujitani Y."/>
            <person name="Takami H."/>
            <person name="Hayashi T."/>
            <person name="Sahin N."/>
            <person name="Tani A."/>
        </authorList>
    </citation>
    <scope>NUCLEOTIDE SEQUENCE</scope>
    <source>
        <strain evidence="1">DSM 23632</strain>
    </source>
</reference>
<proteinExistence type="predicted"/>
<comment type="caution">
    <text evidence="1">The sequence shown here is derived from an EMBL/GenBank/DDBJ whole genome shotgun (WGS) entry which is preliminary data.</text>
</comment>
<name>A0ABQ4U4C3_9HYPH</name>
<gene>
    <name evidence="1" type="ORF">MPOCJGCO_3049</name>
</gene>
<organism evidence="1 2">
    <name type="scientific">Methylobacterium trifolii</name>
    <dbReference type="NCBI Taxonomy" id="1003092"/>
    <lineage>
        <taxon>Bacteria</taxon>
        <taxon>Pseudomonadati</taxon>
        <taxon>Pseudomonadota</taxon>
        <taxon>Alphaproteobacteria</taxon>
        <taxon>Hyphomicrobiales</taxon>
        <taxon>Methylobacteriaceae</taxon>
        <taxon>Methylobacterium</taxon>
    </lineage>
</organism>
<protein>
    <submittedName>
        <fullName evidence="1">Uncharacterized protein</fullName>
    </submittedName>
</protein>
<keyword evidence="2" id="KW-1185">Reference proteome</keyword>
<dbReference type="EMBL" id="BPRB01000172">
    <property type="protein sequence ID" value="GJE60930.1"/>
    <property type="molecule type" value="Genomic_DNA"/>
</dbReference>
<sequence>MPHTLDTTGLPPLLETIMRQWATRVGSAGLGMGEMITAEAAASTGSLKRRVTMTPALEIALARTVAASVNLAQALDRKGSNATGPRVDAFAALADLVEQLRVARPSDNTRSLGLGW</sequence>
<evidence type="ECO:0000313" key="1">
    <source>
        <dbReference type="EMBL" id="GJE60930.1"/>
    </source>
</evidence>
<reference evidence="1" key="2">
    <citation type="submission" date="2021-08" db="EMBL/GenBank/DDBJ databases">
        <authorList>
            <person name="Tani A."/>
            <person name="Ola A."/>
            <person name="Ogura Y."/>
            <person name="Katsura K."/>
            <person name="Hayashi T."/>
        </authorList>
    </citation>
    <scope>NUCLEOTIDE SEQUENCE</scope>
    <source>
        <strain evidence="1">DSM 23632</strain>
    </source>
</reference>